<proteinExistence type="predicted"/>
<gene>
    <name evidence="1" type="ORF">NBG84_10435</name>
</gene>
<evidence type="ECO:0000313" key="2">
    <source>
        <dbReference type="Proteomes" id="UP001431429"/>
    </source>
</evidence>
<sequence length="497" mass="54337">MLLLISHRRSPPLPCAVLLRPVALGNSLITHSGTVDAAVQSKRGKRSVEELAEVTSRESNIRLKLLLKEAGWTNQQVIHAVSKVGAEHGMCIRYTRQSVSQWVKGHMPQKEVRPLILEALARKLGRPIPHSEAGFPAPPPDPNNCPTAEGLIELGRQDVERRNFLGASLFTVALTIPDWQDVVGRMESVQSGVSHRIGMADVQLVTKMTDRLSGVYDDFGGRHTRPMAGTFLADVVAPYLRAEGPTEVRKAMMSAASYLCYLTGWMAVDEGLHGLAQKYYVKGLELAGASGDHMTYCHVLRGISVQAVDLGHGPMAVRLANAAATVSPQTGPRMRAFMAGQQAHSFAVAGDRTNALRSIRETEKAMDKAESTPTTFGGYDPAVLAYHVSQVRHALGDVSGSVESLHLHFRLRAPGDTRRSALRFSSILAERQLEIGHLEAACKTWNQVLDEYPAIHSGRVDRHVASIGPLLRPYQKNPIARDLYERATLSAKRVKTS</sequence>
<accession>A0ABT0UJ89</accession>
<dbReference type="EMBL" id="JAMQAW010000008">
    <property type="protein sequence ID" value="MCM2388708.1"/>
    <property type="molecule type" value="Genomic_DNA"/>
</dbReference>
<name>A0ABT0UJ89_9ACTN</name>
<protein>
    <submittedName>
        <fullName evidence="1">Tetratricopeptide repeat protein</fullName>
    </submittedName>
</protein>
<organism evidence="1 2">
    <name type="scientific">Streptomyces albipurpureus</name>
    <dbReference type="NCBI Taxonomy" id="2897419"/>
    <lineage>
        <taxon>Bacteria</taxon>
        <taxon>Bacillati</taxon>
        <taxon>Actinomycetota</taxon>
        <taxon>Actinomycetes</taxon>
        <taxon>Kitasatosporales</taxon>
        <taxon>Streptomycetaceae</taxon>
        <taxon>Streptomyces</taxon>
    </lineage>
</organism>
<dbReference type="Proteomes" id="UP001431429">
    <property type="component" value="Unassembled WGS sequence"/>
</dbReference>
<keyword evidence="2" id="KW-1185">Reference proteome</keyword>
<reference evidence="1" key="1">
    <citation type="submission" date="2022-06" db="EMBL/GenBank/DDBJ databases">
        <title>Genome public.</title>
        <authorList>
            <person name="Sun Q."/>
        </authorList>
    </citation>
    <scope>NUCLEOTIDE SEQUENCE</scope>
    <source>
        <strain evidence="1">CWNU-1</strain>
    </source>
</reference>
<comment type="caution">
    <text evidence="1">The sequence shown here is derived from an EMBL/GenBank/DDBJ whole genome shotgun (WGS) entry which is preliminary data.</text>
</comment>
<evidence type="ECO:0000313" key="1">
    <source>
        <dbReference type="EMBL" id="MCM2388708.1"/>
    </source>
</evidence>